<keyword evidence="6" id="KW-0812">Transmembrane</keyword>
<dbReference type="Proteomes" id="UP001597295">
    <property type="component" value="Unassembled WGS sequence"/>
</dbReference>
<dbReference type="InterPro" id="IPR000727">
    <property type="entry name" value="T_SNARE_dom"/>
</dbReference>
<dbReference type="InterPro" id="IPR004090">
    <property type="entry name" value="Chemotax_Me-accpt_rcpt"/>
</dbReference>
<evidence type="ECO:0000256" key="4">
    <source>
        <dbReference type="ARBA" id="ARBA00029447"/>
    </source>
</evidence>
<dbReference type="SMART" id="SM00283">
    <property type="entry name" value="MA"/>
    <property type="match status" value="1"/>
</dbReference>
<dbReference type="RefSeq" id="WP_379874940.1">
    <property type="nucleotide sequence ID" value="NZ_JBHUIP010000003.1"/>
</dbReference>
<dbReference type="PROSITE" id="PS50885">
    <property type="entry name" value="HAMP"/>
    <property type="match status" value="1"/>
</dbReference>
<feature type="domain" description="HAMP" evidence="9">
    <location>
        <begin position="210"/>
        <end position="263"/>
    </location>
</feature>
<sequence length="559" mass="58875">MKTLTIRAKLVGAIAMLVACAALVAVVGAWQMFAVRASLEDIAQSRMPRAIIIQQLNTLTSDYRVAEATHIQATTTAAERAAEARIEAVTKELADKSKEYDSYPQTEAAQKRMVEIRAMWAKYIEGHNRVMAYSEQRETEAALALFNGQNARAFNEVSEALDGLGAAIVKVAEEAATDAGQQATVGLMVSAGLAAGAGVIAVFVILFVLRGVTRPLSLITDAMQGLSRRDYDTKIVGTERKDEVGQMAQALDIFRSGLIEAERLALAQKAEQEQKAARQQRIEAYIATFDQTTNQALGTLSSAATELQATAQLMTETASATNNQAATVAAASEQMTANVQTVAAASEELASSIGEIGRQVLESAEIASRAGSDAQETVGQVRKLNDSAQRIGDVVKMISDVAAQTNLLALNATIEAARAGEAGKGFAVVAAEVKNLAQQTAKATEEISAQVAAVQGETAGVVVAIEGIGRTIQRMNEIASTVASAVEEQGAATQEITRNVQQAATGTQQVSENIVDVTRGAGQTGSAATQVLGAADELAQQGERLKQDVETFLHNIRVA</sequence>
<feature type="domain" description="Methyl-accepting transducer" evidence="7">
    <location>
        <begin position="303"/>
        <end position="539"/>
    </location>
</feature>
<keyword evidence="3 5" id="KW-0807">Transducer</keyword>
<evidence type="ECO:0000256" key="5">
    <source>
        <dbReference type="PROSITE-ProRule" id="PRU00284"/>
    </source>
</evidence>
<dbReference type="Gene3D" id="1.10.287.950">
    <property type="entry name" value="Methyl-accepting chemotaxis protein"/>
    <property type="match status" value="1"/>
</dbReference>
<dbReference type="PROSITE" id="PS51257">
    <property type="entry name" value="PROKAR_LIPOPROTEIN"/>
    <property type="match status" value="1"/>
</dbReference>
<name>A0ABW5DRW6_9PROT</name>
<evidence type="ECO:0000313" key="11">
    <source>
        <dbReference type="Proteomes" id="UP001597295"/>
    </source>
</evidence>
<evidence type="ECO:0000259" key="9">
    <source>
        <dbReference type="PROSITE" id="PS50885"/>
    </source>
</evidence>
<evidence type="ECO:0000256" key="3">
    <source>
        <dbReference type="ARBA" id="ARBA00023224"/>
    </source>
</evidence>
<evidence type="ECO:0000256" key="1">
    <source>
        <dbReference type="ARBA" id="ARBA00004429"/>
    </source>
</evidence>
<dbReference type="PROSITE" id="PS50111">
    <property type="entry name" value="CHEMOTAXIS_TRANSDUC_2"/>
    <property type="match status" value="1"/>
</dbReference>
<dbReference type="Gene3D" id="6.10.340.10">
    <property type="match status" value="1"/>
</dbReference>
<accession>A0ABW5DRW6</accession>
<keyword evidence="6" id="KW-0472">Membrane</keyword>
<dbReference type="SMART" id="SM00304">
    <property type="entry name" value="HAMP"/>
    <property type="match status" value="1"/>
</dbReference>
<proteinExistence type="inferred from homology"/>
<gene>
    <name evidence="10" type="ORF">ACFSM5_03960</name>
</gene>
<dbReference type="InterPro" id="IPR003660">
    <property type="entry name" value="HAMP_dom"/>
</dbReference>
<evidence type="ECO:0000313" key="10">
    <source>
        <dbReference type="EMBL" id="MFD2262030.1"/>
    </source>
</evidence>
<organism evidence="10 11">
    <name type="scientific">Lacibacterium aquatile</name>
    <dbReference type="NCBI Taxonomy" id="1168082"/>
    <lineage>
        <taxon>Bacteria</taxon>
        <taxon>Pseudomonadati</taxon>
        <taxon>Pseudomonadota</taxon>
        <taxon>Alphaproteobacteria</taxon>
        <taxon>Rhodospirillales</taxon>
        <taxon>Rhodospirillaceae</taxon>
    </lineage>
</organism>
<dbReference type="EMBL" id="JBHUIP010000003">
    <property type="protein sequence ID" value="MFD2262030.1"/>
    <property type="molecule type" value="Genomic_DNA"/>
</dbReference>
<keyword evidence="11" id="KW-1185">Reference proteome</keyword>
<evidence type="ECO:0000256" key="2">
    <source>
        <dbReference type="ARBA" id="ARBA00022519"/>
    </source>
</evidence>
<comment type="subcellular location">
    <subcellularLocation>
        <location evidence="1">Cell inner membrane</location>
        <topology evidence="1">Multi-pass membrane protein</topology>
    </subcellularLocation>
</comment>
<dbReference type="CDD" id="cd06225">
    <property type="entry name" value="HAMP"/>
    <property type="match status" value="1"/>
</dbReference>
<dbReference type="PRINTS" id="PR00260">
    <property type="entry name" value="CHEMTRNSDUCR"/>
</dbReference>
<dbReference type="Pfam" id="PF12729">
    <property type="entry name" value="4HB_MCP_1"/>
    <property type="match status" value="1"/>
</dbReference>
<dbReference type="PANTHER" id="PTHR32089:SF112">
    <property type="entry name" value="LYSOZYME-LIKE PROTEIN-RELATED"/>
    <property type="match status" value="1"/>
</dbReference>
<keyword evidence="2" id="KW-1003">Cell membrane</keyword>
<comment type="similarity">
    <text evidence="4">Belongs to the methyl-accepting chemotaxis (MCP) protein family.</text>
</comment>
<dbReference type="PROSITE" id="PS50192">
    <property type="entry name" value="T_SNARE"/>
    <property type="match status" value="1"/>
</dbReference>
<dbReference type="PANTHER" id="PTHR32089">
    <property type="entry name" value="METHYL-ACCEPTING CHEMOTAXIS PROTEIN MCPB"/>
    <property type="match status" value="1"/>
</dbReference>
<comment type="caution">
    <text evidence="10">The sequence shown here is derived from an EMBL/GenBank/DDBJ whole genome shotgun (WGS) entry which is preliminary data.</text>
</comment>
<feature type="transmembrane region" description="Helical" evidence="6">
    <location>
        <begin position="187"/>
        <end position="209"/>
    </location>
</feature>
<evidence type="ECO:0000259" key="7">
    <source>
        <dbReference type="PROSITE" id="PS50111"/>
    </source>
</evidence>
<dbReference type="Pfam" id="PF00672">
    <property type="entry name" value="HAMP"/>
    <property type="match status" value="1"/>
</dbReference>
<dbReference type="SUPFAM" id="SSF58104">
    <property type="entry name" value="Methyl-accepting chemotaxis protein (MCP) signaling domain"/>
    <property type="match status" value="1"/>
</dbReference>
<dbReference type="InterPro" id="IPR024478">
    <property type="entry name" value="HlyB_4HB_MCP"/>
</dbReference>
<evidence type="ECO:0000259" key="8">
    <source>
        <dbReference type="PROSITE" id="PS50192"/>
    </source>
</evidence>
<feature type="domain" description="T-SNARE coiled-coil homology" evidence="8">
    <location>
        <begin position="465"/>
        <end position="517"/>
    </location>
</feature>
<reference evidence="11" key="1">
    <citation type="journal article" date="2019" name="Int. J. Syst. Evol. Microbiol.">
        <title>The Global Catalogue of Microorganisms (GCM) 10K type strain sequencing project: providing services to taxonomists for standard genome sequencing and annotation.</title>
        <authorList>
            <consortium name="The Broad Institute Genomics Platform"/>
            <consortium name="The Broad Institute Genome Sequencing Center for Infectious Disease"/>
            <person name="Wu L."/>
            <person name="Ma J."/>
        </authorList>
    </citation>
    <scope>NUCLEOTIDE SEQUENCE [LARGE SCALE GENOMIC DNA]</scope>
    <source>
        <strain evidence="11">CGMCC 1.19062</strain>
    </source>
</reference>
<keyword evidence="6" id="KW-1133">Transmembrane helix</keyword>
<dbReference type="Pfam" id="PF00015">
    <property type="entry name" value="MCPsignal"/>
    <property type="match status" value="1"/>
</dbReference>
<keyword evidence="2" id="KW-0997">Cell inner membrane</keyword>
<evidence type="ECO:0000256" key="6">
    <source>
        <dbReference type="SAM" id="Phobius"/>
    </source>
</evidence>
<dbReference type="InterPro" id="IPR004089">
    <property type="entry name" value="MCPsignal_dom"/>
</dbReference>
<protein>
    <submittedName>
        <fullName evidence="10">Methyl-accepting chemotaxis protein</fullName>
    </submittedName>
</protein>